<organism evidence="1 2">
    <name type="scientific">Aquarana catesbeiana</name>
    <name type="common">American bullfrog</name>
    <name type="synonym">Rana catesbeiana</name>
    <dbReference type="NCBI Taxonomy" id="8400"/>
    <lineage>
        <taxon>Eukaryota</taxon>
        <taxon>Metazoa</taxon>
        <taxon>Chordata</taxon>
        <taxon>Craniata</taxon>
        <taxon>Vertebrata</taxon>
        <taxon>Euteleostomi</taxon>
        <taxon>Amphibia</taxon>
        <taxon>Batrachia</taxon>
        <taxon>Anura</taxon>
        <taxon>Neobatrachia</taxon>
        <taxon>Ranoidea</taxon>
        <taxon>Ranidae</taxon>
        <taxon>Aquarana</taxon>
    </lineage>
</organism>
<protein>
    <submittedName>
        <fullName evidence="1">Uncharacterized protein</fullName>
    </submittedName>
</protein>
<accession>A0A2G9Q582</accession>
<dbReference type="Proteomes" id="UP000228934">
    <property type="component" value="Unassembled WGS sequence"/>
</dbReference>
<feature type="non-terminal residue" evidence="1">
    <location>
        <position position="174"/>
    </location>
</feature>
<name>A0A2G9Q582_AQUCT</name>
<dbReference type="AlphaFoldDB" id="A0A2G9Q582"/>
<proteinExistence type="predicted"/>
<evidence type="ECO:0000313" key="1">
    <source>
        <dbReference type="EMBL" id="PIO10742.1"/>
    </source>
</evidence>
<keyword evidence="2" id="KW-1185">Reference proteome</keyword>
<reference evidence="2" key="1">
    <citation type="journal article" date="2017" name="Nat. Commun.">
        <title>The North American bullfrog draft genome provides insight into hormonal regulation of long noncoding RNA.</title>
        <authorList>
            <person name="Hammond S.A."/>
            <person name="Warren R.L."/>
            <person name="Vandervalk B.P."/>
            <person name="Kucuk E."/>
            <person name="Khan H."/>
            <person name="Gibb E.A."/>
            <person name="Pandoh P."/>
            <person name="Kirk H."/>
            <person name="Zhao Y."/>
            <person name="Jones M."/>
            <person name="Mungall A.J."/>
            <person name="Coope R."/>
            <person name="Pleasance S."/>
            <person name="Moore R.A."/>
            <person name="Holt R.A."/>
            <person name="Round J.M."/>
            <person name="Ohora S."/>
            <person name="Walle B.V."/>
            <person name="Veldhoen N."/>
            <person name="Helbing C.C."/>
            <person name="Birol I."/>
        </authorList>
    </citation>
    <scope>NUCLEOTIDE SEQUENCE [LARGE SCALE GENOMIC DNA]</scope>
</reference>
<feature type="non-terminal residue" evidence="1">
    <location>
        <position position="1"/>
    </location>
</feature>
<dbReference type="EMBL" id="KZ368943">
    <property type="protein sequence ID" value="PIO10742.1"/>
    <property type="molecule type" value="Genomic_DNA"/>
</dbReference>
<evidence type="ECO:0000313" key="2">
    <source>
        <dbReference type="Proteomes" id="UP000228934"/>
    </source>
</evidence>
<gene>
    <name evidence="1" type="ORF">AB205_0065150</name>
</gene>
<sequence length="174" mass="19042">LPHHLPSFSDCNLSCYLPLDVGCHLPRHLPPSADCHLPRHLPPSADCHLPRLLPPSADCHLPRLLPSFADCHLSCYLPLDVGCHLPTDVDCNLPCQPVPPNVHCRCIEWSSTDDRKHVASTPPRCEGGRALMCGPAVKSADVERSERDDVISARPPARFFPLLRLSHAASLPTA</sequence>